<evidence type="ECO:0000313" key="2">
    <source>
        <dbReference type="Proteomes" id="UP001225761"/>
    </source>
</evidence>
<accession>A0ABT6YYQ6</accession>
<dbReference type="EMBL" id="JASHIE010000003">
    <property type="protein sequence ID" value="MDI9874010.1"/>
    <property type="molecule type" value="Genomic_DNA"/>
</dbReference>
<evidence type="ECO:0000313" key="1">
    <source>
        <dbReference type="EMBL" id="MDI9874010.1"/>
    </source>
</evidence>
<name>A0ABT6YYQ6_9BACT</name>
<proteinExistence type="predicted"/>
<dbReference type="RefSeq" id="WP_283381006.1">
    <property type="nucleotide sequence ID" value="NZ_JASHIE010000003.1"/>
</dbReference>
<comment type="caution">
    <text evidence="1">The sequence shown here is derived from an EMBL/GenBank/DDBJ whole genome shotgun (WGS) entry which is preliminary data.</text>
</comment>
<keyword evidence="2" id="KW-1185">Reference proteome</keyword>
<organism evidence="1 2">
    <name type="scientific">Flectobacillus rivi</name>
    <dbReference type="NCBI Taxonomy" id="2984209"/>
    <lineage>
        <taxon>Bacteria</taxon>
        <taxon>Pseudomonadati</taxon>
        <taxon>Bacteroidota</taxon>
        <taxon>Cytophagia</taxon>
        <taxon>Cytophagales</taxon>
        <taxon>Flectobacillaceae</taxon>
        <taxon>Flectobacillus</taxon>
    </lineage>
</organism>
<sequence>MKRNYSITVIFLSILIFTGFIQPTFYQKLAEAALSLTHQKVIYDPTYTVIPYPNGDVSPQRGVCTDVIIRAYRKMGVDLQKEVHEDMKSHFKKYPQKWGLKSPDKNIDHRRVPNLMTYFSRFGIVKPITKNAQDYTPGDIVCWQLSDRLTHIGLVSSKKTIGQQRYLIVHNIGSGQVLEDCLFSFKIIGHYQYSNKTH</sequence>
<dbReference type="PIRSF" id="PIRSF011444">
    <property type="entry name" value="DUF1287"/>
    <property type="match status" value="1"/>
</dbReference>
<dbReference type="Pfam" id="PF06940">
    <property type="entry name" value="DUF1287"/>
    <property type="match status" value="1"/>
</dbReference>
<dbReference type="InterPro" id="IPR009706">
    <property type="entry name" value="DUF1287"/>
</dbReference>
<gene>
    <name evidence="1" type="ORF">QM481_05695</name>
</gene>
<reference evidence="1 2" key="1">
    <citation type="submission" date="2023-05" db="EMBL/GenBank/DDBJ databases">
        <title>Novel species of genus Flectobacillus isolated from stream in China.</title>
        <authorList>
            <person name="Lu H."/>
        </authorList>
    </citation>
    <scope>NUCLEOTIDE SEQUENCE [LARGE SCALE GENOMIC DNA]</scope>
    <source>
        <strain evidence="1 2">LFS242W</strain>
    </source>
</reference>
<dbReference type="Proteomes" id="UP001225761">
    <property type="component" value="Unassembled WGS sequence"/>
</dbReference>
<protein>
    <submittedName>
        <fullName evidence="1">DUF1287 domain-containing protein</fullName>
    </submittedName>
</protein>